<reference evidence="6" key="1">
    <citation type="journal article" date="2010" name="Genome Biol.">
        <title>Genome sequence of the necrotrophic plant pathogen Pythium ultimum reveals original pathogenicity mechanisms and effector repertoire.</title>
        <authorList>
            <person name="Levesque C.A."/>
            <person name="Brouwer H."/>
            <person name="Cano L."/>
            <person name="Hamilton J.P."/>
            <person name="Holt C."/>
            <person name="Huitema E."/>
            <person name="Raffaele S."/>
            <person name="Robideau G.P."/>
            <person name="Thines M."/>
            <person name="Win J."/>
            <person name="Zerillo M.M."/>
            <person name="Beakes G.W."/>
            <person name="Boore J.L."/>
            <person name="Busam D."/>
            <person name="Dumas B."/>
            <person name="Ferriera S."/>
            <person name="Fuerstenberg S.I."/>
            <person name="Gachon C.M."/>
            <person name="Gaulin E."/>
            <person name="Govers F."/>
            <person name="Grenville-Briggs L."/>
            <person name="Horner N."/>
            <person name="Hostetler J."/>
            <person name="Jiang R.H."/>
            <person name="Johnson J."/>
            <person name="Krajaejun T."/>
            <person name="Lin H."/>
            <person name="Meijer H.J."/>
            <person name="Moore B."/>
            <person name="Morris P."/>
            <person name="Phuntmart V."/>
            <person name="Puiu D."/>
            <person name="Shetty J."/>
            <person name="Stajich J.E."/>
            <person name="Tripathy S."/>
            <person name="Wawra S."/>
            <person name="van West P."/>
            <person name="Whitty B.R."/>
            <person name="Coutinho P.M."/>
            <person name="Henrissat B."/>
            <person name="Martin F."/>
            <person name="Thomas P.D."/>
            <person name="Tyler B.M."/>
            <person name="De Vries R.P."/>
            <person name="Kamoun S."/>
            <person name="Yandell M."/>
            <person name="Tisserat N."/>
            <person name="Buell C.R."/>
        </authorList>
    </citation>
    <scope>NUCLEOTIDE SEQUENCE</scope>
    <source>
        <strain evidence="6">DAOM:BR144</strain>
    </source>
</reference>
<dbReference type="InParanoid" id="K3WDZ9"/>
<dbReference type="SUPFAM" id="SSF55486">
    <property type="entry name" value="Metalloproteases ('zincins'), catalytic domain"/>
    <property type="match status" value="1"/>
</dbReference>
<feature type="compositionally biased region" description="Pro residues" evidence="2">
    <location>
        <begin position="375"/>
        <end position="389"/>
    </location>
</feature>
<dbReference type="InterPro" id="IPR006026">
    <property type="entry name" value="Peptidase_Metallo"/>
</dbReference>
<reference evidence="5" key="3">
    <citation type="submission" date="2015-02" db="UniProtKB">
        <authorList>
            <consortium name="EnsemblProtists"/>
        </authorList>
    </citation>
    <scope>IDENTIFICATION</scope>
    <source>
        <strain evidence="5">DAOM BR144</strain>
    </source>
</reference>
<keyword evidence="1" id="KW-0378">Hydrolase</keyword>
<feature type="compositionally biased region" description="Low complexity" evidence="2">
    <location>
        <begin position="469"/>
        <end position="492"/>
    </location>
</feature>
<comment type="caution">
    <text evidence="1">Lacks conserved residue(s) required for the propagation of feature annotation.</text>
</comment>
<evidence type="ECO:0000256" key="3">
    <source>
        <dbReference type="SAM" id="SignalP"/>
    </source>
</evidence>
<feature type="compositionally biased region" description="Low complexity" evidence="2">
    <location>
        <begin position="365"/>
        <end position="374"/>
    </location>
</feature>
<evidence type="ECO:0000259" key="4">
    <source>
        <dbReference type="PROSITE" id="PS51864"/>
    </source>
</evidence>
<dbReference type="Proteomes" id="UP000019132">
    <property type="component" value="Unassembled WGS sequence"/>
</dbReference>
<dbReference type="EnsemblProtists" id="PYU1_T003190">
    <property type="protein sequence ID" value="PYU1_T003190"/>
    <property type="gene ID" value="PYU1_G003183"/>
</dbReference>
<keyword evidence="1" id="KW-0482">Metalloprotease</keyword>
<dbReference type="InterPro" id="IPR024079">
    <property type="entry name" value="MetalloPept_cat_dom_sf"/>
</dbReference>
<dbReference type="VEuPathDB" id="FungiDB:PYU1_G003183"/>
<accession>K3WDZ9</accession>
<dbReference type="EMBL" id="GL376603">
    <property type="status" value="NOT_ANNOTATED_CDS"/>
    <property type="molecule type" value="Genomic_DNA"/>
</dbReference>
<evidence type="ECO:0000313" key="6">
    <source>
        <dbReference type="Proteomes" id="UP000019132"/>
    </source>
</evidence>
<feature type="active site" evidence="1">
    <location>
        <position position="225"/>
    </location>
</feature>
<feature type="region of interest" description="Disordered" evidence="2">
    <location>
        <begin position="342"/>
        <end position="522"/>
    </location>
</feature>
<keyword evidence="1" id="KW-0862">Zinc</keyword>
<sequence>MWSSMKMIVSTAIAVLALGGVDAQGTTMTTTTTTTTSDGSTTTTTQVCEVGGLKVTNNFRYVTGRHGIEGSIYATCADGAKPKCFVDSRVRDAATAESVPCDDQTIHESRRRLGVYLNGDSHYWPQGVVCYGYGSSFSAAQQDVFSRAMATYHKNTAVRFVTIDECKASYPTACGGCTQRFQIVDASGSNDCFATLGYAPNQRMDLNFGSGCFNGDGGFRVAVHELGHIIGLIHEHTHPNREVVVLRQSLTLSADNYMKEKEGLTTAYDSGSIMHYSRDTGICIPRNGGATRFCDIDQTEADGCVVPTAAHCDTSLDSSFGRALDLVASDIATIARIYGTTGGQGVTPAPTNPAATPVPVPPATVAPVTDTPTVTPAPLPAPVPTPAPEEPTEAPEQPATEAPQQPTTEPPQQPEQTATSPEPTYAPEQPTDAPVTQPVATIAPSPASVNPINQQAQPSPDYDVDRSTDASTTTTTTTDATTLTDATAGGSAQETRSLPNAAAQAVPFGGNGGKKGPRTCDY</sequence>
<dbReference type="HOGENOM" id="CLU_474510_0_0_1"/>
<dbReference type="eggNOG" id="KOG3714">
    <property type="taxonomic scope" value="Eukaryota"/>
</dbReference>
<dbReference type="InterPro" id="IPR001506">
    <property type="entry name" value="Peptidase_M12A"/>
</dbReference>
<feature type="binding site" evidence="1">
    <location>
        <position position="234"/>
    </location>
    <ligand>
        <name>Zn(2+)</name>
        <dbReference type="ChEBI" id="CHEBI:29105"/>
        <note>catalytic</note>
    </ligand>
</feature>
<protein>
    <recommendedName>
        <fullName evidence="4">Peptidase M12A domain-containing protein</fullName>
    </recommendedName>
</protein>
<dbReference type="PANTHER" id="PTHR10127">
    <property type="entry name" value="DISCOIDIN, CUB, EGF, LAMININ , AND ZINC METALLOPROTEASE DOMAIN CONTAINING"/>
    <property type="match status" value="1"/>
</dbReference>
<dbReference type="AlphaFoldDB" id="K3WDZ9"/>
<name>K3WDZ9_GLOUD</name>
<feature type="compositionally biased region" description="Low complexity" evidence="2">
    <location>
        <begin position="414"/>
        <end position="423"/>
    </location>
</feature>
<dbReference type="Gene3D" id="3.40.390.10">
    <property type="entry name" value="Collagenase (Catalytic Domain)"/>
    <property type="match status" value="1"/>
</dbReference>
<keyword evidence="1" id="KW-0479">Metal-binding</keyword>
<dbReference type="STRING" id="431595.K3WDZ9"/>
<feature type="binding site" evidence="1">
    <location>
        <position position="228"/>
    </location>
    <ligand>
        <name>Zn(2+)</name>
        <dbReference type="ChEBI" id="CHEBI:29105"/>
        <note>catalytic</note>
    </ligand>
</feature>
<evidence type="ECO:0000256" key="1">
    <source>
        <dbReference type="PROSITE-ProRule" id="PRU01211"/>
    </source>
</evidence>
<dbReference type="SMART" id="SM00235">
    <property type="entry name" value="ZnMc"/>
    <property type="match status" value="1"/>
</dbReference>
<dbReference type="PANTHER" id="PTHR10127:SF850">
    <property type="entry name" value="METALLOENDOPEPTIDASE"/>
    <property type="match status" value="1"/>
</dbReference>
<keyword evidence="3" id="KW-0732">Signal</keyword>
<dbReference type="GO" id="GO:0004222">
    <property type="term" value="F:metalloendopeptidase activity"/>
    <property type="evidence" value="ECO:0007669"/>
    <property type="project" value="UniProtKB-UniRule"/>
</dbReference>
<keyword evidence="1" id="KW-0645">Protease</keyword>
<feature type="signal peptide" evidence="3">
    <location>
        <begin position="1"/>
        <end position="23"/>
    </location>
</feature>
<keyword evidence="6" id="KW-1185">Reference proteome</keyword>
<dbReference type="PROSITE" id="PS51864">
    <property type="entry name" value="ASTACIN"/>
    <property type="match status" value="1"/>
</dbReference>
<dbReference type="GO" id="GO:0006508">
    <property type="term" value="P:proteolysis"/>
    <property type="evidence" value="ECO:0007669"/>
    <property type="project" value="UniProtKB-KW"/>
</dbReference>
<comment type="cofactor">
    <cofactor evidence="1">
        <name>Zn(2+)</name>
        <dbReference type="ChEBI" id="CHEBI:29105"/>
    </cofactor>
    <text evidence="1">Binds 1 zinc ion per subunit.</text>
</comment>
<reference evidence="6" key="2">
    <citation type="submission" date="2010-04" db="EMBL/GenBank/DDBJ databases">
        <authorList>
            <person name="Buell R."/>
            <person name="Hamilton J."/>
            <person name="Hostetler J."/>
        </authorList>
    </citation>
    <scope>NUCLEOTIDE SEQUENCE [LARGE SCALE GENOMIC DNA]</scope>
    <source>
        <strain evidence="6">DAOM:BR144</strain>
    </source>
</reference>
<feature type="domain" description="Peptidase M12A" evidence="4">
    <location>
        <begin position="115"/>
        <end position="341"/>
    </location>
</feature>
<evidence type="ECO:0000256" key="2">
    <source>
        <dbReference type="SAM" id="MobiDB-lite"/>
    </source>
</evidence>
<dbReference type="Pfam" id="PF01400">
    <property type="entry name" value="Astacin"/>
    <property type="match status" value="1"/>
</dbReference>
<feature type="compositionally biased region" description="Polar residues" evidence="2">
    <location>
        <begin position="447"/>
        <end position="458"/>
    </location>
</feature>
<dbReference type="PRINTS" id="PR01217">
    <property type="entry name" value="PRICHEXTENSN"/>
</dbReference>
<organism evidence="5 6">
    <name type="scientific">Globisporangium ultimum (strain ATCC 200006 / CBS 805.95 / DAOM BR144)</name>
    <name type="common">Pythium ultimum</name>
    <dbReference type="NCBI Taxonomy" id="431595"/>
    <lineage>
        <taxon>Eukaryota</taxon>
        <taxon>Sar</taxon>
        <taxon>Stramenopiles</taxon>
        <taxon>Oomycota</taxon>
        <taxon>Peronosporomycetes</taxon>
        <taxon>Pythiales</taxon>
        <taxon>Pythiaceae</taxon>
        <taxon>Globisporangium</taxon>
    </lineage>
</organism>
<dbReference type="GO" id="GO:0008270">
    <property type="term" value="F:zinc ion binding"/>
    <property type="evidence" value="ECO:0007669"/>
    <property type="project" value="UniProtKB-UniRule"/>
</dbReference>
<feature type="binding site" evidence="1">
    <location>
        <position position="224"/>
    </location>
    <ligand>
        <name>Zn(2+)</name>
        <dbReference type="ChEBI" id="CHEBI:29105"/>
        <note>catalytic</note>
    </ligand>
</feature>
<feature type="compositionally biased region" description="Low complexity" evidence="2">
    <location>
        <begin position="394"/>
        <end position="407"/>
    </location>
</feature>
<evidence type="ECO:0000313" key="5">
    <source>
        <dbReference type="EnsemblProtists" id="PYU1_T003190"/>
    </source>
</evidence>
<proteinExistence type="predicted"/>
<feature type="chain" id="PRO_5003867846" description="Peptidase M12A domain-containing protein" evidence="3">
    <location>
        <begin position="24"/>
        <end position="522"/>
    </location>
</feature>